<dbReference type="Gene3D" id="2.40.160.50">
    <property type="entry name" value="membrane protein fhac: a member of the omp85/tpsb transporter family"/>
    <property type="match status" value="1"/>
</dbReference>
<dbReference type="OrthoDB" id="7209508at2"/>
<dbReference type="InterPro" id="IPR013686">
    <property type="entry name" value="Polypept-transport_assoc_ShlB"/>
</dbReference>
<keyword evidence="1" id="KW-1134">Transmembrane beta strand</keyword>
<dbReference type="EMBL" id="RCZC01000002">
    <property type="protein sequence ID" value="TPG54899.1"/>
    <property type="molecule type" value="Genomic_DNA"/>
</dbReference>
<dbReference type="InterPro" id="IPR051544">
    <property type="entry name" value="TPS_OM_transporter"/>
</dbReference>
<evidence type="ECO:0000256" key="3">
    <source>
        <dbReference type="ARBA" id="ARBA00023237"/>
    </source>
</evidence>
<dbReference type="RefSeq" id="WP_140850040.1">
    <property type="nucleotide sequence ID" value="NZ_RCZC01000002.1"/>
</dbReference>
<sequence>MDAHLRILFFVSAVAGSFGGNGAAAQTSGPVPAQLSQLPSAPVPPASVPDLRITTPDVAAEQGPTGIPFSLHALHVSGQTRFTEGELVAATGFVPDRMLTLPDLRNMALRITRFYNAHGYIVAQAYVHAQKILDGAVTIAVIEGHYGAITLQNGSHLRDGTAKAVLRGLDHGDLVAAAPLERRLLLLSDLPGVRVRSTLSPGADVGTSDLLVDVTPGHRITGDVEVSNAGNPYTGLYQGGGTINLNEPLGIGDVLSLRVLTSGGGLQYGRVSYQAQAGNLTLGAAYAYFHYRLGEQFDVLDATGSQQIGSLYAAYPLVRSYDNNLQLRGQFDYRAMRDNIDAFASVSRRRAEVLSIGLTGDHHDRFGGGGWDSYSLYLSGGNLDIRTPLIRVNDAATARTNGHFGKLRFSADRLRTVTGPLSLYAGVRGQIAFNNLDVTEKMELGGANGVRAYPEGEVYGDEGYIATAEARVMLDPIKGLPGRLQVAGFYDYGQIWLNHTPWLGGDNRFTRHGVGASLTWLRNDSFLARASYAFQLGAQATSYRPNSTGQFRFEVIKFFG</sequence>
<organism evidence="6 7">
    <name type="scientific">Sphingomonas glacialis</name>
    <dbReference type="NCBI Taxonomy" id="658225"/>
    <lineage>
        <taxon>Bacteria</taxon>
        <taxon>Pseudomonadati</taxon>
        <taxon>Pseudomonadota</taxon>
        <taxon>Alphaproteobacteria</taxon>
        <taxon>Sphingomonadales</taxon>
        <taxon>Sphingomonadaceae</taxon>
        <taxon>Sphingomonas</taxon>
    </lineage>
</organism>
<dbReference type="AlphaFoldDB" id="A0A502FZK2"/>
<dbReference type="GO" id="GO:0046819">
    <property type="term" value="P:protein secretion by the type V secretion system"/>
    <property type="evidence" value="ECO:0007669"/>
    <property type="project" value="TreeGrafter"/>
</dbReference>
<dbReference type="InterPro" id="IPR005565">
    <property type="entry name" value="Hemolysn_activator_HlyB_C"/>
</dbReference>
<dbReference type="GO" id="GO:0098046">
    <property type="term" value="C:type V protein secretion system complex"/>
    <property type="evidence" value="ECO:0007669"/>
    <property type="project" value="TreeGrafter"/>
</dbReference>
<feature type="domain" description="Polypeptide-transport-associated ShlB-type" evidence="5">
    <location>
        <begin position="69"/>
        <end position="144"/>
    </location>
</feature>
<dbReference type="Pfam" id="PF08479">
    <property type="entry name" value="POTRA_2"/>
    <property type="match status" value="1"/>
</dbReference>
<dbReference type="PANTHER" id="PTHR34597">
    <property type="entry name" value="SLR1661 PROTEIN"/>
    <property type="match status" value="1"/>
</dbReference>
<comment type="caution">
    <text evidence="6">The sequence shown here is derived from an EMBL/GenBank/DDBJ whole genome shotgun (WGS) entry which is preliminary data.</text>
</comment>
<feature type="domain" description="Haemolysin activator HlyB C-terminal" evidence="4">
    <location>
        <begin position="206"/>
        <end position="499"/>
    </location>
</feature>
<dbReference type="PANTHER" id="PTHR34597:SF1">
    <property type="entry name" value="HEME_HEMOPEXIN TRANSPORTER PROTEIN HUXB"/>
    <property type="match status" value="1"/>
</dbReference>
<dbReference type="GO" id="GO:0008320">
    <property type="term" value="F:protein transmembrane transporter activity"/>
    <property type="evidence" value="ECO:0007669"/>
    <property type="project" value="TreeGrafter"/>
</dbReference>
<keyword evidence="1" id="KW-0472">Membrane</keyword>
<reference evidence="6 7" key="1">
    <citation type="journal article" date="2019" name="Environ. Microbiol.">
        <title>Species interactions and distinct microbial communities in high Arctic permafrost affected cryosols are associated with the CH4 and CO2 gas fluxes.</title>
        <authorList>
            <person name="Altshuler I."/>
            <person name="Hamel J."/>
            <person name="Turney S."/>
            <person name="Magnuson E."/>
            <person name="Levesque R."/>
            <person name="Greer C."/>
            <person name="Whyte L.G."/>
        </authorList>
    </citation>
    <scope>NUCLEOTIDE SEQUENCE [LARGE SCALE GENOMIC DNA]</scope>
    <source>
        <strain evidence="6 7">E6.1</strain>
    </source>
</reference>
<evidence type="ECO:0000256" key="2">
    <source>
        <dbReference type="ARBA" id="ARBA00022692"/>
    </source>
</evidence>
<gene>
    <name evidence="6" type="ORF">EAH76_09865</name>
</gene>
<name>A0A502FZK2_9SPHN</name>
<evidence type="ECO:0000313" key="7">
    <source>
        <dbReference type="Proteomes" id="UP000319931"/>
    </source>
</evidence>
<dbReference type="Pfam" id="PF03865">
    <property type="entry name" value="ShlB"/>
    <property type="match status" value="1"/>
</dbReference>
<accession>A0A502FZK2</accession>
<evidence type="ECO:0000256" key="1">
    <source>
        <dbReference type="ARBA" id="ARBA00022452"/>
    </source>
</evidence>
<evidence type="ECO:0000259" key="5">
    <source>
        <dbReference type="Pfam" id="PF08479"/>
    </source>
</evidence>
<keyword evidence="3" id="KW-0998">Cell outer membrane</keyword>
<evidence type="ECO:0000259" key="4">
    <source>
        <dbReference type="Pfam" id="PF03865"/>
    </source>
</evidence>
<proteinExistence type="predicted"/>
<dbReference type="Proteomes" id="UP000319931">
    <property type="component" value="Unassembled WGS sequence"/>
</dbReference>
<keyword evidence="7" id="KW-1185">Reference proteome</keyword>
<protein>
    <submittedName>
        <fullName evidence="6">ShlB/FhaC/HecB family hemolysin secretion/activation protein</fullName>
    </submittedName>
</protein>
<dbReference type="Gene3D" id="3.10.20.310">
    <property type="entry name" value="membrane protein fhac"/>
    <property type="match status" value="1"/>
</dbReference>
<evidence type="ECO:0000313" key="6">
    <source>
        <dbReference type="EMBL" id="TPG54899.1"/>
    </source>
</evidence>
<keyword evidence="2" id="KW-0812">Transmembrane</keyword>